<evidence type="ECO:0000259" key="1">
    <source>
        <dbReference type="Pfam" id="PF22294"/>
    </source>
</evidence>
<dbReference type="EMBL" id="CABPSA010000003">
    <property type="protein sequence ID" value="VVE06572.1"/>
    <property type="molecule type" value="Genomic_DNA"/>
</dbReference>
<dbReference type="Pfam" id="PF22294">
    <property type="entry name" value="DUF6966"/>
    <property type="match status" value="1"/>
</dbReference>
<dbReference type="InterPro" id="IPR054239">
    <property type="entry name" value="DUF6966"/>
</dbReference>
<protein>
    <recommendedName>
        <fullName evidence="1">DUF6966 domain-containing protein</fullName>
    </recommendedName>
</protein>
<sequence>MGPNGQELIEVLAKLADLLEINGGRHWRAWLLRAKARLENADYSGIEYLLQAYGGMGSFNDFVAPQSAIEGHPTGKPGYVELNDEIDALRTKAWEIATDIKRNHEVQRT</sequence>
<gene>
    <name evidence="2" type="ORF">PCO31010_02423</name>
</gene>
<accession>A0A5E4V2S2</accession>
<dbReference type="OrthoDB" id="1449298at2"/>
<evidence type="ECO:0000313" key="2">
    <source>
        <dbReference type="EMBL" id="VVE06572.1"/>
    </source>
</evidence>
<dbReference type="Proteomes" id="UP000343335">
    <property type="component" value="Unassembled WGS sequence"/>
</dbReference>
<name>A0A5E4V2S2_9BURK</name>
<evidence type="ECO:0000313" key="3">
    <source>
        <dbReference type="Proteomes" id="UP000343335"/>
    </source>
</evidence>
<feature type="domain" description="DUF6966" evidence="1">
    <location>
        <begin position="23"/>
        <end position="63"/>
    </location>
</feature>
<proteinExistence type="predicted"/>
<organism evidence="2 3">
    <name type="scientific">Pandoraea commovens</name>
    <dbReference type="NCBI Taxonomy" id="2508289"/>
    <lineage>
        <taxon>Bacteria</taxon>
        <taxon>Pseudomonadati</taxon>
        <taxon>Pseudomonadota</taxon>
        <taxon>Betaproteobacteria</taxon>
        <taxon>Burkholderiales</taxon>
        <taxon>Burkholderiaceae</taxon>
        <taxon>Pandoraea</taxon>
    </lineage>
</organism>
<reference evidence="2 3" key="1">
    <citation type="submission" date="2019-08" db="EMBL/GenBank/DDBJ databases">
        <authorList>
            <person name="Peeters C."/>
        </authorList>
    </citation>
    <scope>NUCLEOTIDE SEQUENCE [LARGE SCALE GENOMIC DNA]</scope>
    <source>
        <strain evidence="2 3">LMG 31010</strain>
    </source>
</reference>
<dbReference type="AlphaFoldDB" id="A0A5E4V2S2"/>